<proteinExistence type="predicted"/>
<evidence type="ECO:0000313" key="2">
    <source>
        <dbReference type="Proteomes" id="UP001249760"/>
    </source>
</evidence>
<protein>
    <submittedName>
        <fullName evidence="1">DUF1684 domain-containing protein</fullName>
    </submittedName>
</protein>
<gene>
    <name evidence="1" type="ORF">QNO04_08705</name>
</gene>
<comment type="caution">
    <text evidence="1">The sequence shown here is derived from an EMBL/GenBank/DDBJ whole genome shotgun (WGS) entry which is preliminary data.</text>
</comment>
<sequence length="284" mass="30105">MTVQDSTTATGTGTGTATDAFVAEWEKWHHDKDTALAHEHGFLAVTGLYWPTSEPQLLPGAPGVWSAGDDGVTVELGDGEELVVDGATVRGRHGFGVLPERASVNAVWGDAVIEVARRGGQDVIRPRHPDHPLRTAFTGTPAYAPDPRWRLTGTYVAFPEPRPTTVGAAVEGLEHVYDAPGKVRFEIDGQELELTAFEGGAPGALLVLFTDATSGVTTYAANRALKIDVPGPDGRVVLDFNRATNLPCAYTDFATCPLPPAGNRLPVAIEAGETIPYERRSAAA</sequence>
<dbReference type="PANTHER" id="PTHR41913:SF1">
    <property type="entry name" value="DUF1684 DOMAIN-CONTAINING PROTEIN"/>
    <property type="match status" value="1"/>
</dbReference>
<dbReference type="Proteomes" id="UP001249760">
    <property type="component" value="Unassembled WGS sequence"/>
</dbReference>
<organism evidence="1 2">
    <name type="scientific">Streptomyces lusitanus</name>
    <dbReference type="NCBI Taxonomy" id="68232"/>
    <lineage>
        <taxon>Bacteria</taxon>
        <taxon>Bacillati</taxon>
        <taxon>Actinomycetota</taxon>
        <taxon>Actinomycetes</taxon>
        <taxon>Kitasatosporales</taxon>
        <taxon>Streptomycetaceae</taxon>
        <taxon>Streptomyces</taxon>
    </lineage>
</organism>
<keyword evidence="2" id="KW-1185">Reference proteome</keyword>
<dbReference type="RefSeq" id="WP_394306827.1">
    <property type="nucleotide sequence ID" value="NZ_JASKMA010000005.1"/>
</dbReference>
<dbReference type="InterPro" id="IPR012467">
    <property type="entry name" value="DUF1684"/>
</dbReference>
<dbReference type="Pfam" id="PF07920">
    <property type="entry name" value="DUF1684"/>
    <property type="match status" value="1"/>
</dbReference>
<accession>A0ABU3JNK9</accession>
<name>A0ABU3JNK9_9ACTN</name>
<evidence type="ECO:0000313" key="1">
    <source>
        <dbReference type="EMBL" id="MDT6983541.1"/>
    </source>
</evidence>
<reference evidence="1 2" key="1">
    <citation type="submission" date="2023-05" db="EMBL/GenBank/DDBJ databases">
        <title>Streptomyces fuscus sp. nov., a brown-black pigment producing actinomyces isolated from dry sand of Sea duck farm.</title>
        <authorList>
            <person name="Xie J."/>
            <person name="Shen N."/>
        </authorList>
    </citation>
    <scope>NUCLEOTIDE SEQUENCE [LARGE SCALE GENOMIC DNA]</scope>
    <source>
        <strain evidence="1 2">CGMCC 4.1745</strain>
    </source>
</reference>
<dbReference type="EMBL" id="JASKMA010000005">
    <property type="protein sequence ID" value="MDT6983541.1"/>
    <property type="molecule type" value="Genomic_DNA"/>
</dbReference>
<dbReference type="PANTHER" id="PTHR41913">
    <property type="entry name" value="DUF1684 DOMAIN-CONTAINING PROTEIN"/>
    <property type="match status" value="1"/>
</dbReference>